<reference evidence="1" key="1">
    <citation type="submission" date="2022-01" db="EMBL/GenBank/DDBJ databases">
        <title>Genome sequnece data of strain Bradyrhizobium sp. nov.</title>
        <authorList>
            <person name="Zhang J."/>
        </authorList>
    </citation>
    <scope>NUCLEOTIDE SEQUENCE</scope>
    <source>
        <strain evidence="2">WYCCWR 12774</strain>
        <strain evidence="1">WYCCWR 13023</strain>
    </source>
</reference>
<evidence type="ECO:0000313" key="2">
    <source>
        <dbReference type="EMBL" id="MCG2673231.1"/>
    </source>
</evidence>
<evidence type="ECO:0000313" key="1">
    <source>
        <dbReference type="EMBL" id="MCG2633033.1"/>
    </source>
</evidence>
<accession>A0A9X1RKE6</accession>
<organism evidence="1 4">
    <name type="scientific">Bradyrhizobium zhengyangense</name>
    <dbReference type="NCBI Taxonomy" id="2911009"/>
    <lineage>
        <taxon>Bacteria</taxon>
        <taxon>Pseudomonadati</taxon>
        <taxon>Pseudomonadota</taxon>
        <taxon>Alphaproteobacteria</taxon>
        <taxon>Hyphomicrobiales</taxon>
        <taxon>Nitrobacteraceae</taxon>
        <taxon>Bradyrhizobium</taxon>
    </lineage>
</organism>
<dbReference type="Proteomes" id="UP001139054">
    <property type="component" value="Unassembled WGS sequence"/>
</dbReference>
<dbReference type="AlphaFoldDB" id="A0A9X1RKE6"/>
<protein>
    <submittedName>
        <fullName evidence="1">Uncharacterized protein</fullName>
    </submittedName>
</protein>
<evidence type="ECO:0000313" key="4">
    <source>
        <dbReference type="Proteomes" id="UP001139054"/>
    </source>
</evidence>
<dbReference type="EMBL" id="JAKLTY010000059">
    <property type="protein sequence ID" value="MCG2633033.1"/>
    <property type="molecule type" value="Genomic_DNA"/>
</dbReference>
<name>A0A9X1RKE6_9BRAD</name>
<comment type="caution">
    <text evidence="1">The sequence shown here is derived from an EMBL/GenBank/DDBJ whole genome shotgun (WGS) entry which is preliminary data.</text>
</comment>
<dbReference type="RefSeq" id="WP_237874257.1">
    <property type="nucleotide sequence ID" value="NZ_JAKLTY010000059.1"/>
</dbReference>
<gene>
    <name evidence="2" type="ORF">L6637_40790</name>
    <name evidence="1" type="ORF">L6654_41465</name>
</gene>
<dbReference type="EMBL" id="JAKLUA010000039">
    <property type="protein sequence ID" value="MCG2673231.1"/>
    <property type="molecule type" value="Genomic_DNA"/>
</dbReference>
<dbReference type="Proteomes" id="UP001139012">
    <property type="component" value="Unassembled WGS sequence"/>
</dbReference>
<evidence type="ECO:0000313" key="3">
    <source>
        <dbReference type="Proteomes" id="UP001139012"/>
    </source>
</evidence>
<sequence length="77" mass="8866">MTPKFEAEVAQLAREIKARRRYIDDQGALIDVLERDGHDVLEQRNALAKERSDLAVRIARHFRLLEQIASDDLPVRG</sequence>
<keyword evidence="3" id="KW-1185">Reference proteome</keyword>
<proteinExistence type="predicted"/>